<name>A0A7C3ZLE4_9CYAN</name>
<organism evidence="1">
    <name type="scientific">Planktothricoides sp. SpSt-374</name>
    <dbReference type="NCBI Taxonomy" id="2282167"/>
    <lineage>
        <taxon>Bacteria</taxon>
        <taxon>Bacillati</taxon>
        <taxon>Cyanobacteriota</taxon>
        <taxon>Cyanophyceae</taxon>
        <taxon>Oscillatoriophycideae</taxon>
        <taxon>Oscillatoriales</taxon>
        <taxon>Oscillatoriaceae</taxon>
        <taxon>Planktothricoides</taxon>
    </lineage>
</organism>
<evidence type="ECO:0000313" key="1">
    <source>
        <dbReference type="EMBL" id="HGG01745.1"/>
    </source>
</evidence>
<gene>
    <name evidence="1" type="ORF">ENR15_14110</name>
</gene>
<dbReference type="AlphaFoldDB" id="A0A7C3ZLE4"/>
<dbReference type="EMBL" id="DSPX01000141">
    <property type="protein sequence ID" value="HGG01745.1"/>
    <property type="molecule type" value="Genomic_DNA"/>
</dbReference>
<accession>A0A7C3ZLE4</accession>
<protein>
    <recommendedName>
        <fullName evidence="2">PIN domain-containing protein</fullName>
    </recommendedName>
</protein>
<comment type="caution">
    <text evidence="1">The sequence shown here is derived from an EMBL/GenBank/DDBJ whole genome shotgun (WGS) entry which is preliminary data.</text>
</comment>
<evidence type="ECO:0008006" key="2">
    <source>
        <dbReference type="Google" id="ProtNLM"/>
    </source>
</evidence>
<proteinExistence type="predicted"/>
<reference evidence="1" key="1">
    <citation type="journal article" date="2020" name="mSystems">
        <title>Genome- and Community-Level Interaction Insights into Carbon Utilization and Element Cycling Functions of Hydrothermarchaeota in Hydrothermal Sediment.</title>
        <authorList>
            <person name="Zhou Z."/>
            <person name="Liu Y."/>
            <person name="Xu W."/>
            <person name="Pan J."/>
            <person name="Luo Z.H."/>
            <person name="Li M."/>
        </authorList>
    </citation>
    <scope>NUCLEOTIDE SEQUENCE [LARGE SCALE GENOMIC DNA]</scope>
    <source>
        <strain evidence="1">SpSt-374</strain>
    </source>
</reference>
<sequence>MPAKKVSSRLVIDASVARAAGDKDAKHEKSKSCRDFLRQVMAISYQIVMTPELKAEWDKHKSVFAQRWLASMVAKKKLAYYGEIPQQEELWQKIVMAIDGEKDRKAMEKDFLLLTAALATDKTVISLDEKVRKMFDQAAEQVGELTAIVWVNPTQETEQAIDWLENGAKPDKERRLGFRE</sequence>